<dbReference type="InterPro" id="IPR017452">
    <property type="entry name" value="GPCR_Rhodpsn_7TM"/>
</dbReference>
<sequence length="326" mass="37925">MEENSTTTFNTTRTEKAPTAIRTIPLSELITWCTAFALVAVAIIIGNALTIAVFTRKRIIRMRANYFLTTLAVADLLVGAFAVPLYIHQLVWYWKTNSNEKDIFVAFMAIDIFTGFASIFALTTIALERLYAVMWPLKNMVTSKRVYYFVISIVWFLSALVALLYFMNDGFKVFKLRVFFYFVIFFISSSLLIICVAYVLIWKKVTLQKDDSPRQGSKYQEEMEQRKRRTQEKSLVTTLLILSLVFVLTWVPFYVLNIVVFFYAKREPMDIPFEAFCFTKLLHYSNSLANPIVYSIRIPRFARSLLGFFRKRKSALMVSLRLSIKR</sequence>
<dbReference type="Pfam" id="PF00001">
    <property type="entry name" value="7tm_1"/>
    <property type="match status" value="2"/>
</dbReference>
<keyword evidence="4 10" id="KW-1133">Transmembrane helix</keyword>
<organism evidence="12 13">
    <name type="scientific">Porites evermanni</name>
    <dbReference type="NCBI Taxonomy" id="104178"/>
    <lineage>
        <taxon>Eukaryota</taxon>
        <taxon>Metazoa</taxon>
        <taxon>Cnidaria</taxon>
        <taxon>Anthozoa</taxon>
        <taxon>Hexacorallia</taxon>
        <taxon>Scleractinia</taxon>
        <taxon>Fungiina</taxon>
        <taxon>Poritidae</taxon>
        <taxon>Porites</taxon>
    </lineage>
</organism>
<reference evidence="12 13" key="1">
    <citation type="submission" date="2022-05" db="EMBL/GenBank/DDBJ databases">
        <authorList>
            <consortium name="Genoscope - CEA"/>
            <person name="William W."/>
        </authorList>
    </citation>
    <scope>NUCLEOTIDE SEQUENCE [LARGE SCALE GENOMIC DNA]</scope>
</reference>
<feature type="transmembrane region" description="Helical" evidence="10">
    <location>
        <begin position="29"/>
        <end position="54"/>
    </location>
</feature>
<dbReference type="PROSITE" id="PS50262">
    <property type="entry name" value="G_PROTEIN_RECEP_F1_2"/>
    <property type="match status" value="1"/>
</dbReference>
<keyword evidence="9" id="KW-0807">Transducer</keyword>
<dbReference type="PANTHER" id="PTHR24246">
    <property type="entry name" value="OLFACTORY RECEPTOR AND ADENOSINE RECEPTOR"/>
    <property type="match status" value="1"/>
</dbReference>
<comment type="subcellular location">
    <subcellularLocation>
        <location evidence="1">Cell membrane</location>
        <topology evidence="1">Multi-pass membrane protein</topology>
    </subcellularLocation>
</comment>
<keyword evidence="7" id="KW-0675">Receptor</keyword>
<dbReference type="Gene3D" id="1.20.1070.10">
    <property type="entry name" value="Rhodopsin 7-helix transmembrane proteins"/>
    <property type="match status" value="1"/>
</dbReference>
<protein>
    <recommendedName>
        <fullName evidence="11">G-protein coupled receptors family 1 profile domain-containing protein</fullName>
    </recommendedName>
</protein>
<dbReference type="SUPFAM" id="SSF81321">
    <property type="entry name" value="Family A G protein-coupled receptor-like"/>
    <property type="match status" value="1"/>
</dbReference>
<gene>
    <name evidence="12" type="ORF">PEVE_00004124</name>
</gene>
<evidence type="ECO:0000313" key="12">
    <source>
        <dbReference type="EMBL" id="CAH3161950.1"/>
    </source>
</evidence>
<evidence type="ECO:0000256" key="3">
    <source>
        <dbReference type="ARBA" id="ARBA00022692"/>
    </source>
</evidence>
<accession>A0ABN8QDN0</accession>
<keyword evidence="6 10" id="KW-0472">Membrane</keyword>
<evidence type="ECO:0000256" key="6">
    <source>
        <dbReference type="ARBA" id="ARBA00023136"/>
    </source>
</evidence>
<name>A0ABN8QDN0_9CNID</name>
<evidence type="ECO:0000256" key="8">
    <source>
        <dbReference type="ARBA" id="ARBA00023180"/>
    </source>
</evidence>
<proteinExistence type="predicted"/>
<feature type="transmembrane region" description="Helical" evidence="10">
    <location>
        <begin position="235"/>
        <end position="264"/>
    </location>
</feature>
<dbReference type="Proteomes" id="UP001159427">
    <property type="component" value="Unassembled WGS sequence"/>
</dbReference>
<dbReference type="InterPro" id="IPR000276">
    <property type="entry name" value="GPCR_Rhodpsn"/>
</dbReference>
<comment type="caution">
    <text evidence="12">The sequence shown here is derived from an EMBL/GenBank/DDBJ whole genome shotgun (WGS) entry which is preliminary data.</text>
</comment>
<evidence type="ECO:0000256" key="2">
    <source>
        <dbReference type="ARBA" id="ARBA00022475"/>
    </source>
</evidence>
<evidence type="ECO:0000259" key="11">
    <source>
        <dbReference type="PROSITE" id="PS50262"/>
    </source>
</evidence>
<keyword evidence="8" id="KW-0325">Glycoprotein</keyword>
<keyword evidence="13" id="KW-1185">Reference proteome</keyword>
<dbReference type="EMBL" id="CALNXI010001251">
    <property type="protein sequence ID" value="CAH3161950.1"/>
    <property type="molecule type" value="Genomic_DNA"/>
</dbReference>
<evidence type="ECO:0000256" key="5">
    <source>
        <dbReference type="ARBA" id="ARBA00023040"/>
    </source>
</evidence>
<dbReference type="SMART" id="SM01381">
    <property type="entry name" value="7TM_GPCR_Srsx"/>
    <property type="match status" value="1"/>
</dbReference>
<dbReference type="PANTHER" id="PTHR24246:SF27">
    <property type="entry name" value="ADENOSINE RECEPTOR, ISOFORM A"/>
    <property type="match status" value="1"/>
</dbReference>
<keyword evidence="2" id="KW-1003">Cell membrane</keyword>
<feature type="transmembrane region" description="Helical" evidence="10">
    <location>
        <begin position="66"/>
        <end position="87"/>
    </location>
</feature>
<feature type="domain" description="G-protein coupled receptors family 1 profile" evidence="11">
    <location>
        <begin position="46"/>
        <end position="294"/>
    </location>
</feature>
<evidence type="ECO:0000256" key="1">
    <source>
        <dbReference type="ARBA" id="ARBA00004651"/>
    </source>
</evidence>
<evidence type="ECO:0000256" key="9">
    <source>
        <dbReference type="ARBA" id="ARBA00023224"/>
    </source>
</evidence>
<dbReference type="PRINTS" id="PR00237">
    <property type="entry name" value="GPCRRHODOPSN"/>
</dbReference>
<feature type="transmembrane region" description="Helical" evidence="10">
    <location>
        <begin position="179"/>
        <end position="201"/>
    </location>
</feature>
<keyword evidence="5" id="KW-0297">G-protein coupled receptor</keyword>
<evidence type="ECO:0000256" key="7">
    <source>
        <dbReference type="ARBA" id="ARBA00023170"/>
    </source>
</evidence>
<evidence type="ECO:0000256" key="4">
    <source>
        <dbReference type="ARBA" id="ARBA00022989"/>
    </source>
</evidence>
<evidence type="ECO:0000313" key="13">
    <source>
        <dbReference type="Proteomes" id="UP001159427"/>
    </source>
</evidence>
<dbReference type="CDD" id="cd00637">
    <property type="entry name" value="7tm_classA_rhodopsin-like"/>
    <property type="match status" value="1"/>
</dbReference>
<feature type="transmembrane region" description="Helical" evidence="10">
    <location>
        <begin position="103"/>
        <end position="125"/>
    </location>
</feature>
<evidence type="ECO:0000256" key="10">
    <source>
        <dbReference type="SAM" id="Phobius"/>
    </source>
</evidence>
<keyword evidence="3 10" id="KW-0812">Transmembrane</keyword>
<feature type="transmembrane region" description="Helical" evidence="10">
    <location>
        <begin position="146"/>
        <end position="167"/>
    </location>
</feature>